<reference evidence="4" key="1">
    <citation type="submission" date="2016-10" db="EMBL/GenBank/DDBJ databases">
        <authorList>
            <person name="Varghese N."/>
            <person name="Submissions S."/>
        </authorList>
    </citation>
    <scope>NUCLEOTIDE SEQUENCE [LARGE SCALE GENOMIC DNA]</scope>
    <source>
        <strain evidence="4">LMG 26031</strain>
    </source>
</reference>
<feature type="domain" description="AAA+ ATPase" evidence="2">
    <location>
        <begin position="191"/>
        <end position="380"/>
    </location>
</feature>
<protein>
    <recommendedName>
        <fullName evidence="2">AAA+ ATPase domain-containing protein</fullName>
    </recommendedName>
</protein>
<organism evidence="3 4">
    <name type="scientific">Paraburkholderia diazotrophica</name>
    <dbReference type="NCBI Taxonomy" id="667676"/>
    <lineage>
        <taxon>Bacteria</taxon>
        <taxon>Pseudomonadati</taxon>
        <taxon>Pseudomonadota</taxon>
        <taxon>Betaproteobacteria</taxon>
        <taxon>Burkholderiales</taxon>
        <taxon>Burkholderiaceae</taxon>
        <taxon>Paraburkholderia</taxon>
    </lineage>
</organism>
<gene>
    <name evidence="3" type="ORF">SAMN05192539_107618</name>
</gene>
<evidence type="ECO:0000259" key="2">
    <source>
        <dbReference type="SMART" id="SM00382"/>
    </source>
</evidence>
<dbReference type="STRING" id="667676.SAMN05192539_107618"/>
<dbReference type="Proteomes" id="UP000198866">
    <property type="component" value="Unassembled WGS sequence"/>
</dbReference>
<dbReference type="InterPro" id="IPR027417">
    <property type="entry name" value="P-loop_NTPase"/>
</dbReference>
<proteinExistence type="predicted"/>
<feature type="region of interest" description="Disordered" evidence="1">
    <location>
        <begin position="1"/>
        <end position="40"/>
    </location>
</feature>
<feature type="region of interest" description="Disordered" evidence="1">
    <location>
        <begin position="464"/>
        <end position="484"/>
    </location>
</feature>
<accession>A0A1H7EIW8</accession>
<keyword evidence="4" id="KW-1185">Reference proteome</keyword>
<sequence>MRGTIRGYNVKDEQPTAPQASADVTRLHDASRARSDADQAGTGLLARAPRTIADTGLDQTFLLELVAKSAFVMGKVSLSQLVQRLKLGASVLDSVVSFGVRERILEIVRRGASDLDVELQLTEGGRQRASEFMNRCRYVGPAPVSLAAYEAALKRQSVRSMHVTSAQVRAAFAGLTVRTSLLDDIGGAVNSGKPVIFFGPPGSGKTSLAERLGHLLPGRVAVPYAIAVENEVIQIFDALIHEPVDLAARDGVPGAPADARWQICRRPTVLSGGELTLDMLELRYDASSGFYQAPPHVKANGGLYVVDDLGRQRVEPAELLNRWIVPFDRGRDMLTLHTGLRFSLPFDVWVAFSSNFSPADLGDEAFFRRLGCKLYVGALDVAEYRAVYERRCEELRMASDEDAFEYLVHHLHMTSGRPLLACYPGDLLRIVLANAKYQGQPAVVDALNLMRAWNSYFAVVGEHDTPPPQQQGAAERSAKKSAAG</sequence>
<dbReference type="SMART" id="SM00382">
    <property type="entry name" value="AAA"/>
    <property type="match status" value="1"/>
</dbReference>
<name>A0A1H7EIW8_9BURK</name>
<dbReference type="AlphaFoldDB" id="A0A1H7EIW8"/>
<dbReference type="InterPro" id="IPR003593">
    <property type="entry name" value="AAA+_ATPase"/>
</dbReference>
<dbReference type="SUPFAM" id="SSF52540">
    <property type="entry name" value="P-loop containing nucleoside triphosphate hydrolases"/>
    <property type="match status" value="1"/>
</dbReference>
<dbReference type="EMBL" id="FNYE01000076">
    <property type="protein sequence ID" value="SEK13821.1"/>
    <property type="molecule type" value="Genomic_DNA"/>
</dbReference>
<dbReference type="Gene3D" id="3.40.50.300">
    <property type="entry name" value="P-loop containing nucleotide triphosphate hydrolases"/>
    <property type="match status" value="1"/>
</dbReference>
<feature type="compositionally biased region" description="Basic and acidic residues" evidence="1">
    <location>
        <begin position="25"/>
        <end position="37"/>
    </location>
</feature>
<evidence type="ECO:0000313" key="4">
    <source>
        <dbReference type="Proteomes" id="UP000198866"/>
    </source>
</evidence>
<evidence type="ECO:0000313" key="3">
    <source>
        <dbReference type="EMBL" id="SEK13821.1"/>
    </source>
</evidence>
<evidence type="ECO:0000256" key="1">
    <source>
        <dbReference type="SAM" id="MobiDB-lite"/>
    </source>
</evidence>